<feature type="coiled-coil region" evidence="1">
    <location>
        <begin position="46"/>
        <end position="73"/>
    </location>
</feature>
<dbReference type="Proteomes" id="UP001485043">
    <property type="component" value="Unassembled WGS sequence"/>
</dbReference>
<dbReference type="AlphaFoldDB" id="A0AAW1T2N5"/>
<organism evidence="3 4">
    <name type="scientific">Apatococcus fuscideae</name>
    <dbReference type="NCBI Taxonomy" id="2026836"/>
    <lineage>
        <taxon>Eukaryota</taxon>
        <taxon>Viridiplantae</taxon>
        <taxon>Chlorophyta</taxon>
        <taxon>core chlorophytes</taxon>
        <taxon>Trebouxiophyceae</taxon>
        <taxon>Chlorellales</taxon>
        <taxon>Chlorellaceae</taxon>
        <taxon>Apatococcus</taxon>
    </lineage>
</organism>
<feature type="region of interest" description="Disordered" evidence="2">
    <location>
        <begin position="101"/>
        <end position="120"/>
    </location>
</feature>
<evidence type="ECO:0000256" key="2">
    <source>
        <dbReference type="SAM" id="MobiDB-lite"/>
    </source>
</evidence>
<evidence type="ECO:0000313" key="4">
    <source>
        <dbReference type="Proteomes" id="UP001485043"/>
    </source>
</evidence>
<comment type="caution">
    <text evidence="3">The sequence shown here is derived from an EMBL/GenBank/DDBJ whole genome shotgun (WGS) entry which is preliminary data.</text>
</comment>
<gene>
    <name evidence="3" type="ORF">WJX84_009370</name>
</gene>
<sequence length="183" mass="19823">MLTTRAREAFERKDFLLAHDLYEKAVEKLGLDVALSLSLCACCAALHRWEGALAAAQQEAASAQQREAEVQASAGARITQQLRAAEQALLQEKMENLWEDDATDDLPPAPENLPTRQGPEVSKAAGDALQLLGLNYAADQHAIRSAQSVEPCPSGLSKSIGRSWARSINGDAGTNVWKQKLLF</sequence>
<dbReference type="InterPro" id="IPR011990">
    <property type="entry name" value="TPR-like_helical_dom_sf"/>
</dbReference>
<dbReference type="EMBL" id="JALJOV010000536">
    <property type="protein sequence ID" value="KAK9862948.1"/>
    <property type="molecule type" value="Genomic_DNA"/>
</dbReference>
<keyword evidence="1" id="KW-0175">Coiled coil</keyword>
<accession>A0AAW1T2N5</accession>
<evidence type="ECO:0000313" key="3">
    <source>
        <dbReference type="EMBL" id="KAK9862948.1"/>
    </source>
</evidence>
<evidence type="ECO:0000256" key="1">
    <source>
        <dbReference type="SAM" id="Coils"/>
    </source>
</evidence>
<proteinExistence type="predicted"/>
<dbReference type="SUPFAM" id="SSF48452">
    <property type="entry name" value="TPR-like"/>
    <property type="match status" value="1"/>
</dbReference>
<keyword evidence="4" id="KW-1185">Reference proteome</keyword>
<reference evidence="3 4" key="1">
    <citation type="journal article" date="2024" name="Nat. Commun.">
        <title>Phylogenomics reveals the evolutionary origins of lichenization in chlorophyte algae.</title>
        <authorList>
            <person name="Puginier C."/>
            <person name="Libourel C."/>
            <person name="Otte J."/>
            <person name="Skaloud P."/>
            <person name="Haon M."/>
            <person name="Grisel S."/>
            <person name="Petersen M."/>
            <person name="Berrin J.G."/>
            <person name="Delaux P.M."/>
            <person name="Dal Grande F."/>
            <person name="Keller J."/>
        </authorList>
    </citation>
    <scope>NUCLEOTIDE SEQUENCE [LARGE SCALE GENOMIC DNA]</scope>
    <source>
        <strain evidence="3 4">SAG 2523</strain>
    </source>
</reference>
<protein>
    <submittedName>
        <fullName evidence="3">Uncharacterized protein</fullName>
    </submittedName>
</protein>
<name>A0AAW1T2N5_9CHLO</name>